<reference evidence="4" key="1">
    <citation type="submission" date="2011-12" db="EMBL/GenBank/DDBJ databases">
        <title>Complete genome sequence of Streptomyces cattleya strain DSM 46488.</title>
        <authorList>
            <person name="Ou H.-Y."/>
            <person name="Li P."/>
            <person name="Zhao C."/>
            <person name="O'Hagan D."/>
            <person name="Deng Z."/>
        </authorList>
    </citation>
    <scope>NUCLEOTIDE SEQUENCE [LARGE SCALE GENOMIC DNA]</scope>
    <source>
        <strain evidence="4">ATCC 35852 / DSM 46488 / JCM 4925 / NBRC 14057 / NRRL 8057</strain>
    </source>
</reference>
<feature type="transmembrane region" description="Helical" evidence="2">
    <location>
        <begin position="36"/>
        <end position="56"/>
    </location>
</feature>
<evidence type="ECO:0000256" key="2">
    <source>
        <dbReference type="SAM" id="Phobius"/>
    </source>
</evidence>
<feature type="transmembrane region" description="Helical" evidence="2">
    <location>
        <begin position="68"/>
        <end position="85"/>
    </location>
</feature>
<dbReference type="Proteomes" id="UP000007842">
    <property type="component" value="Chromosome"/>
</dbReference>
<gene>
    <name evidence="3" type="ordered locus">SCATT_22530</name>
</gene>
<keyword evidence="2" id="KW-0812">Transmembrane</keyword>
<organism evidence="3 4">
    <name type="scientific">Streptantibioticus cattleyicolor (strain ATCC 35852 / DSM 46488 / JCM 4925 / NBRC 14057 / NRRL 8057)</name>
    <name type="common">Streptomyces cattleya</name>
    <dbReference type="NCBI Taxonomy" id="1003195"/>
    <lineage>
        <taxon>Bacteria</taxon>
        <taxon>Bacillati</taxon>
        <taxon>Actinomycetota</taxon>
        <taxon>Actinomycetes</taxon>
        <taxon>Kitasatosporales</taxon>
        <taxon>Streptomycetaceae</taxon>
        <taxon>Streptantibioticus</taxon>
    </lineage>
</organism>
<keyword evidence="4" id="KW-1185">Reference proteome</keyword>
<evidence type="ECO:0008006" key="5">
    <source>
        <dbReference type="Google" id="ProtNLM"/>
    </source>
</evidence>
<feature type="region of interest" description="Disordered" evidence="1">
    <location>
        <begin position="313"/>
        <end position="337"/>
    </location>
</feature>
<evidence type="ECO:0000256" key="1">
    <source>
        <dbReference type="SAM" id="MobiDB-lite"/>
    </source>
</evidence>
<proteinExistence type="predicted"/>
<keyword evidence="2" id="KW-1133">Transmembrane helix</keyword>
<dbReference type="STRING" id="1003195.SCATT_22530"/>
<dbReference type="RefSeq" id="WP_014143015.1">
    <property type="nucleotide sequence ID" value="NC_016111.1"/>
</dbReference>
<sequence length="337" mass="35176">MKGHAWPFAVGLISVAAIATTGWSLAAVARHYGAPWYIAVAAPAVYDGAAYACLHLASVAAAAGRSAIGARLAALCMATVSVYLNRFHADLIRGGLPATALFAAPTVALLLVSELSWAGPRAEARSEQPFRLPVFGGWAWLLAPGRASSAVKDRALAHIEGSAPAHRPDAPGDAPRHTATEVLRRHFAGLDPVEAIRVAHQARPELNAKELAAQLVTYGVIVDSIQVALVLNTEPPEVYLERDDAPGAPDDAPQVGAGTPQLPAIEKSTAILEAASALGDEAKPRAIVDLVRDRHGLTVKTNYVRTVLWRAGRAKKEPQSASPPPRDGVGQGGGGYA</sequence>
<dbReference type="eggNOG" id="ENOG502ZKUX">
    <property type="taxonomic scope" value="Bacteria"/>
</dbReference>
<dbReference type="KEGG" id="scy:SCATT_22530"/>
<name>F8JY47_STREN</name>
<evidence type="ECO:0000313" key="3">
    <source>
        <dbReference type="EMBL" id="AEW94624.1"/>
    </source>
</evidence>
<dbReference type="OrthoDB" id="4039400at2"/>
<dbReference type="KEGG" id="sct:SCAT_2269"/>
<evidence type="ECO:0000313" key="4">
    <source>
        <dbReference type="Proteomes" id="UP000007842"/>
    </source>
</evidence>
<dbReference type="AlphaFoldDB" id="F8JY47"/>
<keyword evidence="2" id="KW-0472">Membrane</keyword>
<feature type="transmembrane region" description="Helical" evidence="2">
    <location>
        <begin position="91"/>
        <end position="112"/>
    </location>
</feature>
<dbReference type="HOGENOM" id="CLU_823649_0_0_11"/>
<protein>
    <recommendedName>
        <fullName evidence="5">DUF2637 domain-containing protein</fullName>
    </recommendedName>
</protein>
<dbReference type="PATRIC" id="fig|1003195.11.peg.3782"/>
<accession>F8JY47</accession>
<accession>G8WPC1</accession>
<dbReference type="EMBL" id="CP003219">
    <property type="protein sequence ID" value="AEW94624.1"/>
    <property type="molecule type" value="Genomic_DNA"/>
</dbReference>